<dbReference type="Pfam" id="PF00067">
    <property type="entry name" value="p450"/>
    <property type="match status" value="1"/>
</dbReference>
<organism evidence="4 5">
    <name type="scientific">Panicum virgatum</name>
    <name type="common">Blackwell switchgrass</name>
    <dbReference type="NCBI Taxonomy" id="38727"/>
    <lineage>
        <taxon>Eukaryota</taxon>
        <taxon>Viridiplantae</taxon>
        <taxon>Streptophyta</taxon>
        <taxon>Embryophyta</taxon>
        <taxon>Tracheophyta</taxon>
        <taxon>Spermatophyta</taxon>
        <taxon>Magnoliopsida</taxon>
        <taxon>Liliopsida</taxon>
        <taxon>Poales</taxon>
        <taxon>Poaceae</taxon>
        <taxon>PACMAD clade</taxon>
        <taxon>Panicoideae</taxon>
        <taxon>Panicodae</taxon>
        <taxon>Paniceae</taxon>
        <taxon>Panicinae</taxon>
        <taxon>Panicum</taxon>
        <taxon>Panicum sect. Hiantes</taxon>
    </lineage>
</organism>
<dbReference type="EMBL" id="CM029046">
    <property type="protein sequence ID" value="KAG2586371.1"/>
    <property type="molecule type" value="Genomic_DNA"/>
</dbReference>
<dbReference type="Gene3D" id="1.10.630.10">
    <property type="entry name" value="Cytochrome P450"/>
    <property type="match status" value="1"/>
</dbReference>
<keyword evidence="3" id="KW-0812">Transmembrane</keyword>
<reference evidence="4" key="1">
    <citation type="submission" date="2020-05" db="EMBL/GenBank/DDBJ databases">
        <title>WGS assembly of Panicum virgatum.</title>
        <authorList>
            <person name="Lovell J.T."/>
            <person name="Jenkins J."/>
            <person name="Shu S."/>
            <person name="Juenger T.E."/>
            <person name="Schmutz J."/>
        </authorList>
    </citation>
    <scope>NUCLEOTIDE SEQUENCE</scope>
    <source>
        <strain evidence="4">AP13</strain>
    </source>
</reference>
<keyword evidence="2" id="KW-0408">Iron</keyword>
<name>A0A8T0RJR3_PANVG</name>
<keyword evidence="3" id="KW-1133">Transmembrane helix</keyword>
<dbReference type="GO" id="GO:0016125">
    <property type="term" value="P:sterol metabolic process"/>
    <property type="evidence" value="ECO:0007669"/>
    <property type="project" value="TreeGrafter"/>
</dbReference>
<keyword evidence="5" id="KW-1185">Reference proteome</keyword>
<dbReference type="Proteomes" id="UP000823388">
    <property type="component" value="Chromosome 5N"/>
</dbReference>
<comment type="caution">
    <text evidence="4">The sequence shown here is derived from an EMBL/GenBank/DDBJ whole genome shotgun (WGS) entry which is preliminary data.</text>
</comment>
<evidence type="ECO:0000256" key="3">
    <source>
        <dbReference type="SAM" id="Phobius"/>
    </source>
</evidence>
<dbReference type="PANTHER" id="PTHR24286">
    <property type="entry name" value="CYTOCHROME P450 26"/>
    <property type="match status" value="1"/>
</dbReference>
<dbReference type="GO" id="GO:0020037">
    <property type="term" value="F:heme binding"/>
    <property type="evidence" value="ECO:0007669"/>
    <property type="project" value="InterPro"/>
</dbReference>
<keyword evidence="3" id="KW-0472">Membrane</keyword>
<evidence type="ECO:0000313" key="5">
    <source>
        <dbReference type="Proteomes" id="UP000823388"/>
    </source>
</evidence>
<keyword evidence="1" id="KW-0479">Metal-binding</keyword>
<accession>A0A8T0RJR3</accession>
<dbReference type="InterPro" id="IPR001128">
    <property type="entry name" value="Cyt_P450"/>
</dbReference>
<evidence type="ECO:0000256" key="1">
    <source>
        <dbReference type="ARBA" id="ARBA00022723"/>
    </source>
</evidence>
<dbReference type="GO" id="GO:0010268">
    <property type="term" value="P:brassinosteroid homeostasis"/>
    <property type="evidence" value="ECO:0007669"/>
    <property type="project" value="TreeGrafter"/>
</dbReference>
<dbReference type="PANTHER" id="PTHR24286:SF30">
    <property type="entry name" value="3-EPI-6-DEOXOCATHASTERONE 23-MONOOXYGENASE CYP90D1"/>
    <property type="match status" value="1"/>
</dbReference>
<protein>
    <submittedName>
        <fullName evidence="4">Uncharacterized protein</fullName>
    </submittedName>
</protein>
<dbReference type="GO" id="GO:0016132">
    <property type="term" value="P:brassinosteroid biosynthetic process"/>
    <property type="evidence" value="ECO:0007669"/>
    <property type="project" value="TreeGrafter"/>
</dbReference>
<evidence type="ECO:0000313" key="4">
    <source>
        <dbReference type="EMBL" id="KAG2586371.1"/>
    </source>
</evidence>
<dbReference type="SUPFAM" id="SSF48264">
    <property type="entry name" value="Cytochrome P450"/>
    <property type="match status" value="1"/>
</dbReference>
<dbReference type="GO" id="GO:0005506">
    <property type="term" value="F:iron ion binding"/>
    <property type="evidence" value="ECO:0007669"/>
    <property type="project" value="InterPro"/>
</dbReference>
<evidence type="ECO:0000256" key="2">
    <source>
        <dbReference type="ARBA" id="ARBA00023004"/>
    </source>
</evidence>
<proteinExistence type="predicted"/>
<dbReference type="GO" id="GO:0016709">
    <property type="term" value="F:oxidoreductase activity, acting on paired donors, with incorporation or reduction of molecular oxygen, NAD(P)H as one donor, and incorporation of one atom of oxygen"/>
    <property type="evidence" value="ECO:0007669"/>
    <property type="project" value="TreeGrafter"/>
</dbReference>
<dbReference type="AlphaFoldDB" id="A0A8T0RJR3"/>
<dbReference type="InterPro" id="IPR036396">
    <property type="entry name" value="Cyt_P450_sf"/>
</dbReference>
<sequence>MPATAALWPAAVALWTLLAAAAVGLWTLLSRSMLLLLPGVSWPGRWRGASDRNEEAARLPPGSFGWPLVGETLDFVSCAYSSRPEAFVDKRRRLHGSAVFRSHLFGSATVVTSDAEVSRFVLQSDARAFVPWYPRSLTELMGKSSILLINGSLQRRVHGLVGAFFKSPQLKAQVTAGMQRRLAPALAAWRAQGPGARIRIQDHAKAIVFEILVKGLIGLEAGPETRQLKQQFQEFIVGLMSLPIKLPGTRLYRSLQAKKRMARLIQRIIQEKRRRRLEVLDGGEGPRAPPRDAIDVLISGGSDELTDELISDNMIDLMIPAEDSVPVLITLAVKYLSECPLALQQLEEDHIVNFPTVRLKRGMPIKVTSKD</sequence>
<gene>
    <name evidence="4" type="ORF">PVAP13_5NG052100</name>
</gene>
<feature type="transmembrane region" description="Helical" evidence="3">
    <location>
        <begin position="6"/>
        <end position="29"/>
    </location>
</feature>